<feature type="transmembrane region" description="Helical" evidence="12">
    <location>
        <begin position="160"/>
        <end position="182"/>
    </location>
</feature>
<keyword evidence="9" id="KW-0067">ATP-binding</keyword>
<dbReference type="InterPro" id="IPR050428">
    <property type="entry name" value="TCS_sensor_his_kinase"/>
</dbReference>
<protein>
    <recommendedName>
        <fullName evidence="3">histidine kinase</fullName>
        <ecNumber evidence="3">2.7.13.3</ecNumber>
    </recommendedName>
</protein>
<evidence type="ECO:0000256" key="2">
    <source>
        <dbReference type="ARBA" id="ARBA00004141"/>
    </source>
</evidence>
<evidence type="ECO:0000256" key="9">
    <source>
        <dbReference type="ARBA" id="ARBA00022840"/>
    </source>
</evidence>
<dbReference type="PANTHER" id="PTHR45436">
    <property type="entry name" value="SENSOR HISTIDINE KINASE YKOH"/>
    <property type="match status" value="1"/>
</dbReference>
<dbReference type="GO" id="GO:0005886">
    <property type="term" value="C:plasma membrane"/>
    <property type="evidence" value="ECO:0007669"/>
    <property type="project" value="TreeGrafter"/>
</dbReference>
<dbReference type="InterPro" id="IPR036097">
    <property type="entry name" value="HisK_dim/P_sf"/>
</dbReference>
<evidence type="ECO:0000256" key="5">
    <source>
        <dbReference type="ARBA" id="ARBA00022679"/>
    </source>
</evidence>
<evidence type="ECO:0000256" key="6">
    <source>
        <dbReference type="ARBA" id="ARBA00022692"/>
    </source>
</evidence>
<dbReference type="Gene3D" id="3.30.565.10">
    <property type="entry name" value="Histidine kinase-like ATPase, C-terminal domain"/>
    <property type="match status" value="1"/>
</dbReference>
<evidence type="ECO:0000256" key="1">
    <source>
        <dbReference type="ARBA" id="ARBA00000085"/>
    </source>
</evidence>
<evidence type="ECO:0000256" key="10">
    <source>
        <dbReference type="ARBA" id="ARBA00022989"/>
    </source>
</evidence>
<evidence type="ECO:0000313" key="16">
    <source>
        <dbReference type="Proteomes" id="UP000461670"/>
    </source>
</evidence>
<comment type="subcellular location">
    <subcellularLocation>
        <location evidence="2">Membrane</location>
        <topology evidence="2">Multi-pass membrane protein</topology>
    </subcellularLocation>
</comment>
<dbReference type="InterPro" id="IPR013727">
    <property type="entry name" value="2CSK_N"/>
</dbReference>
<proteinExistence type="predicted"/>
<dbReference type="InterPro" id="IPR003594">
    <property type="entry name" value="HATPase_dom"/>
</dbReference>
<dbReference type="PROSITE" id="PS50109">
    <property type="entry name" value="HIS_KIN"/>
    <property type="match status" value="1"/>
</dbReference>
<name>A0A7V8FNP7_9BURK</name>
<keyword evidence="11" id="KW-0902">Two-component regulatory system</keyword>
<accession>A0A7V8FNP7</accession>
<keyword evidence="6 12" id="KW-0812">Transmembrane</keyword>
<dbReference type="SMART" id="SM00387">
    <property type="entry name" value="HATPase_c"/>
    <property type="match status" value="1"/>
</dbReference>
<evidence type="ECO:0000313" key="15">
    <source>
        <dbReference type="EMBL" id="KAF1021138.1"/>
    </source>
</evidence>
<gene>
    <name evidence="15" type="primary">basS</name>
    <name evidence="15" type="ORF">GAK30_02032</name>
</gene>
<dbReference type="GO" id="GO:0000155">
    <property type="term" value="F:phosphorelay sensor kinase activity"/>
    <property type="evidence" value="ECO:0007669"/>
    <property type="project" value="InterPro"/>
</dbReference>
<evidence type="ECO:0000259" key="14">
    <source>
        <dbReference type="PROSITE" id="PS50885"/>
    </source>
</evidence>
<keyword evidence="5" id="KW-0808">Transferase</keyword>
<evidence type="ECO:0000256" key="7">
    <source>
        <dbReference type="ARBA" id="ARBA00022741"/>
    </source>
</evidence>
<dbReference type="Gene3D" id="1.10.287.130">
    <property type="match status" value="1"/>
</dbReference>
<keyword evidence="12" id="KW-0472">Membrane</keyword>
<evidence type="ECO:0000256" key="8">
    <source>
        <dbReference type="ARBA" id="ARBA00022777"/>
    </source>
</evidence>
<dbReference type="CDD" id="cd00082">
    <property type="entry name" value="HisKA"/>
    <property type="match status" value="1"/>
</dbReference>
<keyword evidence="7" id="KW-0547">Nucleotide-binding</keyword>
<keyword evidence="8" id="KW-0418">Kinase</keyword>
<dbReference type="SUPFAM" id="SSF47384">
    <property type="entry name" value="Homodimeric domain of signal transducing histidine kinase"/>
    <property type="match status" value="1"/>
</dbReference>
<keyword evidence="10 12" id="KW-1133">Transmembrane helix</keyword>
<dbReference type="Pfam" id="PF08521">
    <property type="entry name" value="2CSK_N"/>
    <property type="match status" value="1"/>
</dbReference>
<feature type="domain" description="HAMP" evidence="14">
    <location>
        <begin position="188"/>
        <end position="240"/>
    </location>
</feature>
<dbReference type="PANTHER" id="PTHR45436:SF14">
    <property type="entry name" value="SENSOR PROTEIN QSEC"/>
    <property type="match status" value="1"/>
</dbReference>
<comment type="catalytic activity">
    <reaction evidence="1">
        <text>ATP + protein L-histidine = ADP + protein N-phospho-L-histidine.</text>
        <dbReference type="EC" id="2.7.13.3"/>
    </reaction>
</comment>
<dbReference type="InterPro" id="IPR036890">
    <property type="entry name" value="HATPase_C_sf"/>
</dbReference>
<evidence type="ECO:0000256" key="3">
    <source>
        <dbReference type="ARBA" id="ARBA00012438"/>
    </source>
</evidence>
<dbReference type="SUPFAM" id="SSF55874">
    <property type="entry name" value="ATPase domain of HSP90 chaperone/DNA topoisomerase II/histidine kinase"/>
    <property type="match status" value="1"/>
</dbReference>
<dbReference type="PROSITE" id="PS50096">
    <property type="entry name" value="IQ"/>
    <property type="match status" value="1"/>
</dbReference>
<dbReference type="InterPro" id="IPR003660">
    <property type="entry name" value="HAMP_dom"/>
</dbReference>
<evidence type="ECO:0000256" key="4">
    <source>
        <dbReference type="ARBA" id="ARBA00022553"/>
    </source>
</evidence>
<dbReference type="EMBL" id="WNDQ01000025">
    <property type="protein sequence ID" value="KAF1021138.1"/>
    <property type="molecule type" value="Genomic_DNA"/>
</dbReference>
<dbReference type="SMART" id="SM00388">
    <property type="entry name" value="HisKA"/>
    <property type="match status" value="1"/>
</dbReference>
<dbReference type="PROSITE" id="PS50885">
    <property type="entry name" value="HAMP"/>
    <property type="match status" value="1"/>
</dbReference>
<dbReference type="Pfam" id="PF02518">
    <property type="entry name" value="HATPase_c"/>
    <property type="match status" value="1"/>
</dbReference>
<comment type="caution">
    <text evidence="15">The sequence shown here is derived from an EMBL/GenBank/DDBJ whole genome shotgun (WGS) entry which is preliminary data.</text>
</comment>
<evidence type="ECO:0000259" key="13">
    <source>
        <dbReference type="PROSITE" id="PS50109"/>
    </source>
</evidence>
<dbReference type="EC" id="2.7.13.3" evidence="3"/>
<sequence length="458" mass="49636">MTRPTAPITDKPPARLADRLARTLLLALASVWLLCIAGVAWFIYAQVNANFDRELVESAHRLIDVAVSQYDDAVTDHQYPVHGPMTATDPLINTEPLVYQLIDGQGHVLLRSAAAPVQPFGIPIVDGFYDHGAWRIYVAEHPYRELYLQLADPQEERTDVLVGTLFALVAAMVLVLLGLTLLMRGIARRELAVLQHLQTQIGQRGDDDLRPIDVSGMPQEPRAVGEGVNRLLERLKGALDVERALAANAAHELRTPLAVAMLRLQAALDGNLAREDVQAALSGLKTLAHRTEKLLQLSRAKSAAALGQEPVDLSTLAATVAGEFWSSADAQRRLDLLLPDNHGGGGQVCALGDADTLAIALRNLVENALRYSAGAAVQIEVMAPATLVVRDFGPGVDAAQMQTLERRHVRHTQDRMGYGLGMSITTSIVARQQGTLRLASPPQGHPRGFEARIELPPV</sequence>
<keyword evidence="4" id="KW-0597">Phosphoprotein</keyword>
<reference evidence="16" key="1">
    <citation type="journal article" date="2020" name="MBio">
        <title>Horizontal gene transfer to a defensive symbiont with a reduced genome amongst a multipartite beetle microbiome.</title>
        <authorList>
            <person name="Waterworth S.C."/>
            <person name="Florez L.V."/>
            <person name="Rees E.R."/>
            <person name="Hertweck C."/>
            <person name="Kaltenpoth M."/>
            <person name="Kwan J.C."/>
        </authorList>
    </citation>
    <scope>NUCLEOTIDE SEQUENCE [LARGE SCALE GENOMIC DNA]</scope>
</reference>
<feature type="domain" description="Histidine kinase" evidence="13">
    <location>
        <begin position="248"/>
        <end position="458"/>
    </location>
</feature>
<dbReference type="Pfam" id="PF00512">
    <property type="entry name" value="HisKA"/>
    <property type="match status" value="1"/>
</dbReference>
<organism evidence="15 16">
    <name type="scientific">Paracidovorax wautersii</name>
    <dbReference type="NCBI Taxonomy" id="1177982"/>
    <lineage>
        <taxon>Bacteria</taxon>
        <taxon>Pseudomonadati</taxon>
        <taxon>Pseudomonadota</taxon>
        <taxon>Betaproteobacteria</taxon>
        <taxon>Burkholderiales</taxon>
        <taxon>Comamonadaceae</taxon>
        <taxon>Paracidovorax</taxon>
    </lineage>
</organism>
<dbReference type="InterPro" id="IPR005467">
    <property type="entry name" value="His_kinase_dom"/>
</dbReference>
<dbReference type="Proteomes" id="UP000461670">
    <property type="component" value="Unassembled WGS sequence"/>
</dbReference>
<dbReference type="GO" id="GO:0005524">
    <property type="term" value="F:ATP binding"/>
    <property type="evidence" value="ECO:0007669"/>
    <property type="project" value="UniProtKB-KW"/>
</dbReference>
<evidence type="ECO:0000256" key="11">
    <source>
        <dbReference type="ARBA" id="ARBA00023012"/>
    </source>
</evidence>
<dbReference type="InterPro" id="IPR003661">
    <property type="entry name" value="HisK_dim/P_dom"/>
</dbReference>
<dbReference type="AlphaFoldDB" id="A0A7V8FNP7"/>
<feature type="transmembrane region" description="Helical" evidence="12">
    <location>
        <begin position="20"/>
        <end position="44"/>
    </location>
</feature>
<evidence type="ECO:0000256" key="12">
    <source>
        <dbReference type="SAM" id="Phobius"/>
    </source>
</evidence>